<dbReference type="RefSeq" id="XP_028810954.1">
    <property type="nucleotide sequence ID" value="XM_028955121.1"/>
</dbReference>
<keyword evidence="4 7" id="KW-1133">Transmembrane helix</keyword>
<dbReference type="Proteomes" id="UP000694580">
    <property type="component" value="Chromosome 15"/>
</dbReference>
<evidence type="ECO:0000256" key="7">
    <source>
        <dbReference type="RuleBase" id="RU361218"/>
    </source>
</evidence>
<feature type="disulfide bond" evidence="6">
    <location>
        <begin position="141"/>
        <end position="159"/>
    </location>
</feature>
<protein>
    <recommendedName>
        <fullName evidence="7">Tetraspanin</fullName>
    </recommendedName>
</protein>
<dbReference type="PANTHER" id="PTHR19282">
    <property type="entry name" value="TETRASPANIN"/>
    <property type="match status" value="1"/>
</dbReference>
<proteinExistence type="inferred from homology"/>
<dbReference type="PIRSF" id="PIRSF002419">
    <property type="entry name" value="Tetraspanin"/>
    <property type="match status" value="1"/>
</dbReference>
<dbReference type="InterPro" id="IPR018499">
    <property type="entry name" value="Tetraspanin/Peripherin"/>
</dbReference>
<dbReference type="PRINTS" id="PR00259">
    <property type="entry name" value="TMFOUR"/>
</dbReference>
<keyword evidence="6" id="KW-1015">Disulfide bond</keyword>
<dbReference type="Gene3D" id="1.10.1450.10">
    <property type="entry name" value="Tetraspanin"/>
    <property type="match status" value="1"/>
</dbReference>
<feature type="transmembrane region" description="Helical" evidence="7">
    <location>
        <begin position="12"/>
        <end position="37"/>
    </location>
</feature>
<evidence type="ECO:0000256" key="4">
    <source>
        <dbReference type="ARBA" id="ARBA00022989"/>
    </source>
</evidence>
<reference evidence="8" key="2">
    <citation type="submission" date="2025-08" db="UniProtKB">
        <authorList>
            <consortium name="Ensembl"/>
        </authorList>
    </citation>
    <scope>IDENTIFICATION</scope>
</reference>
<evidence type="ECO:0000313" key="8">
    <source>
        <dbReference type="Ensembl" id="ENSDCDP00010022349.1"/>
    </source>
</evidence>
<feature type="transmembrane region" description="Helical" evidence="7">
    <location>
        <begin position="77"/>
        <end position="97"/>
    </location>
</feature>
<dbReference type="SUPFAM" id="SSF48652">
    <property type="entry name" value="Tetraspanin"/>
    <property type="match status" value="1"/>
</dbReference>
<dbReference type="PANTHER" id="PTHR19282:SF516">
    <property type="entry name" value="TETRASPANIN"/>
    <property type="match status" value="1"/>
</dbReference>
<comment type="subcellular location">
    <subcellularLocation>
        <location evidence="1 7">Membrane</location>
        <topology evidence="1 7">Multi-pass membrane protein</topology>
    </subcellularLocation>
</comment>
<keyword evidence="5 7" id="KW-0472">Membrane</keyword>
<keyword evidence="3 7" id="KW-0812">Transmembrane</keyword>
<feature type="transmembrane region" description="Helical" evidence="7">
    <location>
        <begin position="49"/>
        <end position="70"/>
    </location>
</feature>
<evidence type="ECO:0000256" key="2">
    <source>
        <dbReference type="ARBA" id="ARBA00006840"/>
    </source>
</evidence>
<evidence type="ECO:0000256" key="6">
    <source>
        <dbReference type="PIRSR" id="PIRSR002419-1"/>
    </source>
</evidence>
<name>A0AAY4BN00_9TELE</name>
<evidence type="ECO:0000313" key="9">
    <source>
        <dbReference type="Proteomes" id="UP000694580"/>
    </source>
</evidence>
<dbReference type="InterPro" id="IPR008952">
    <property type="entry name" value="Tetraspanin_EC2_sf"/>
</dbReference>
<organism evidence="8 9">
    <name type="scientific">Denticeps clupeoides</name>
    <name type="common">denticle herring</name>
    <dbReference type="NCBI Taxonomy" id="299321"/>
    <lineage>
        <taxon>Eukaryota</taxon>
        <taxon>Metazoa</taxon>
        <taxon>Chordata</taxon>
        <taxon>Craniata</taxon>
        <taxon>Vertebrata</taxon>
        <taxon>Euteleostomi</taxon>
        <taxon>Actinopterygii</taxon>
        <taxon>Neopterygii</taxon>
        <taxon>Teleostei</taxon>
        <taxon>Clupei</taxon>
        <taxon>Clupeiformes</taxon>
        <taxon>Denticipitoidei</taxon>
        <taxon>Denticipitidae</taxon>
        <taxon>Denticeps</taxon>
    </lineage>
</organism>
<evidence type="ECO:0000256" key="3">
    <source>
        <dbReference type="ARBA" id="ARBA00022692"/>
    </source>
</evidence>
<dbReference type="GeneID" id="114765062"/>
<feature type="transmembrane region" description="Helical" evidence="7">
    <location>
        <begin position="205"/>
        <end position="229"/>
    </location>
</feature>
<dbReference type="Ensembl" id="ENSDCDT00010026530.1">
    <property type="protein sequence ID" value="ENSDCDP00010022349.1"/>
    <property type="gene ID" value="ENSDCDG00010013021.1"/>
</dbReference>
<evidence type="ECO:0000256" key="1">
    <source>
        <dbReference type="ARBA" id="ARBA00004141"/>
    </source>
</evidence>
<accession>A0AAY4BN00</accession>
<dbReference type="AlphaFoldDB" id="A0AAY4BN00"/>
<keyword evidence="9" id="KW-1185">Reference proteome</keyword>
<dbReference type="GO" id="GO:0005886">
    <property type="term" value="C:plasma membrane"/>
    <property type="evidence" value="ECO:0007669"/>
    <property type="project" value="TreeGrafter"/>
</dbReference>
<dbReference type="Pfam" id="PF00335">
    <property type="entry name" value="Tetraspanin"/>
    <property type="match status" value="1"/>
</dbReference>
<evidence type="ECO:0000256" key="5">
    <source>
        <dbReference type="ARBA" id="ARBA00023136"/>
    </source>
</evidence>
<reference evidence="8" key="3">
    <citation type="submission" date="2025-09" db="UniProtKB">
        <authorList>
            <consortium name="Ensembl"/>
        </authorList>
    </citation>
    <scope>IDENTIFICATION</scope>
</reference>
<dbReference type="InterPro" id="IPR000301">
    <property type="entry name" value="Tetraspanin_animals"/>
</dbReference>
<comment type="similarity">
    <text evidence="2 7">Belongs to the tetraspanin (TM4SF) family.</text>
</comment>
<gene>
    <name evidence="8" type="primary">LOC114765062</name>
</gene>
<reference evidence="8 9" key="1">
    <citation type="submission" date="2020-06" db="EMBL/GenBank/DDBJ databases">
        <authorList>
            <consortium name="Wellcome Sanger Institute Data Sharing"/>
        </authorList>
    </citation>
    <scope>NUCLEOTIDE SEQUENCE [LARGE SCALE GENOMIC DNA]</scope>
</reference>
<dbReference type="GeneTree" id="ENSGT00940000166983"/>
<sequence>MVSANSLLKALFIFFNQLFVVVGGVIFSLGLLCHVFTNEAEFEERKMGIFYLYLVGALTIIIALLGAYGAHKEKKSMLIVFFVGMCLACSVMLRFAVPSAIIRPQMEEAVESYFRSLVPLDRTPPSTRHMAELLQAQFKCCGIFNGYKDWQRIPQSCVCQDDEFENCDSVSLTPYETLFSQRVTMVYTQSCGPMLVNYVVKIFDIWLGICFGLAALALLGVVMSSLLLVQMKPPKFRRPMIFSLSSHPPKYSELINESSKSDGGHGW</sequence>